<feature type="domain" description="CBM21" evidence="2">
    <location>
        <begin position="25"/>
        <end position="129"/>
    </location>
</feature>
<dbReference type="Gene3D" id="2.60.40.2440">
    <property type="entry name" value="Carbohydrate binding type-21 domain"/>
    <property type="match status" value="2"/>
</dbReference>
<dbReference type="InterPro" id="IPR005036">
    <property type="entry name" value="CBM21_dom"/>
</dbReference>
<evidence type="ECO:0000256" key="1">
    <source>
        <dbReference type="SAM" id="SignalP"/>
    </source>
</evidence>
<dbReference type="PANTHER" id="PTHR12307:SF36">
    <property type="entry name" value="GLYCOGEN-BINDING SUBUNIT 76A"/>
    <property type="match status" value="1"/>
</dbReference>
<organism evidence="3 4">
    <name type="scientific">Cohnella soli</name>
    <dbReference type="NCBI Taxonomy" id="425005"/>
    <lineage>
        <taxon>Bacteria</taxon>
        <taxon>Bacillati</taxon>
        <taxon>Bacillota</taxon>
        <taxon>Bacilli</taxon>
        <taxon>Bacillales</taxon>
        <taxon>Paenibacillaceae</taxon>
        <taxon>Cohnella</taxon>
    </lineage>
</organism>
<evidence type="ECO:0000259" key="2">
    <source>
        <dbReference type="PROSITE" id="PS51159"/>
    </source>
</evidence>
<dbReference type="InterPro" id="IPR038175">
    <property type="entry name" value="CBM21_dom_sf"/>
</dbReference>
<name>A0ABW0HZ45_9BACL</name>
<dbReference type="Proteomes" id="UP001596113">
    <property type="component" value="Unassembled WGS sequence"/>
</dbReference>
<protein>
    <recommendedName>
        <fullName evidence="2">CBM21 domain-containing protein</fullName>
    </recommendedName>
</protein>
<dbReference type="PANTHER" id="PTHR12307">
    <property type="entry name" value="PROTEIN PHOSPHATASE 1 REGULATORY SUBUNIT"/>
    <property type="match status" value="1"/>
</dbReference>
<dbReference type="RefSeq" id="WP_378138314.1">
    <property type="nucleotide sequence ID" value="NZ_JBHSMI010000052.1"/>
</dbReference>
<dbReference type="InterPro" id="IPR050782">
    <property type="entry name" value="PP1_regulatory_subunit_3"/>
</dbReference>
<keyword evidence="4" id="KW-1185">Reference proteome</keyword>
<evidence type="ECO:0000313" key="4">
    <source>
        <dbReference type="Proteomes" id="UP001596113"/>
    </source>
</evidence>
<feature type="chain" id="PRO_5047421633" description="CBM21 domain-containing protein" evidence="1">
    <location>
        <begin position="29"/>
        <end position="241"/>
    </location>
</feature>
<keyword evidence="1" id="KW-0732">Signal</keyword>
<feature type="signal peptide" evidence="1">
    <location>
        <begin position="1"/>
        <end position="28"/>
    </location>
</feature>
<dbReference type="Pfam" id="PF03370">
    <property type="entry name" value="CBM_21"/>
    <property type="match status" value="2"/>
</dbReference>
<reference evidence="4" key="1">
    <citation type="journal article" date="2019" name="Int. J. Syst. Evol. Microbiol.">
        <title>The Global Catalogue of Microorganisms (GCM) 10K type strain sequencing project: providing services to taxonomists for standard genome sequencing and annotation.</title>
        <authorList>
            <consortium name="The Broad Institute Genomics Platform"/>
            <consortium name="The Broad Institute Genome Sequencing Center for Infectious Disease"/>
            <person name="Wu L."/>
            <person name="Ma J."/>
        </authorList>
    </citation>
    <scope>NUCLEOTIDE SEQUENCE [LARGE SCALE GENOMIC DNA]</scope>
    <source>
        <strain evidence="4">CGMCC 1.18575</strain>
    </source>
</reference>
<comment type="caution">
    <text evidence="3">The sequence shown here is derived from an EMBL/GenBank/DDBJ whole genome shotgun (WGS) entry which is preliminary data.</text>
</comment>
<gene>
    <name evidence="3" type="ORF">ACFPOF_26305</name>
</gene>
<evidence type="ECO:0000313" key="3">
    <source>
        <dbReference type="EMBL" id="MFC5406269.1"/>
    </source>
</evidence>
<dbReference type="PROSITE" id="PS51159">
    <property type="entry name" value="CBM21"/>
    <property type="match status" value="2"/>
</dbReference>
<accession>A0ABW0HZ45</accession>
<feature type="domain" description="CBM21" evidence="2">
    <location>
        <begin position="138"/>
        <end position="240"/>
    </location>
</feature>
<proteinExistence type="predicted"/>
<sequence>MIQKKLLQIALSALILLAIVMPTGIAGAGTTEVSLLNASVTKIVGTSNVTFKGQIEVQNIAYTKVVQVYSASGTKLADAYYVGSAGAGYENWEFSNTLTGVTGATFYIQYTVNGQTYYDNNGGNNFSISSDPLSGASDVVLAKSALITNAQISSSTSINGTVTLKNLSPTKTVTIVYTTNNWATSSSVTASYSTPHFSYEYWTFQITGLSSGQTVKFYVDYLANGTHYYDNNLGRDYLITM</sequence>
<dbReference type="EMBL" id="JBHSMI010000052">
    <property type="protein sequence ID" value="MFC5406269.1"/>
    <property type="molecule type" value="Genomic_DNA"/>
</dbReference>